<protein>
    <submittedName>
        <fullName evidence="2">P-II family nitrogen regulator</fullName>
    </submittedName>
</protein>
<dbReference type="EMBL" id="JAQQAL010000033">
    <property type="protein sequence ID" value="MDC7227761.1"/>
    <property type="molecule type" value="Genomic_DNA"/>
</dbReference>
<dbReference type="PROSITE" id="PS00638">
    <property type="entry name" value="PII_GLNB_CTER"/>
    <property type="match status" value="1"/>
</dbReference>
<dbReference type="GO" id="GO:0006808">
    <property type="term" value="P:regulation of nitrogen utilization"/>
    <property type="evidence" value="ECO:0007669"/>
    <property type="project" value="InterPro"/>
</dbReference>
<dbReference type="AlphaFoldDB" id="A0AAJ1MLD2"/>
<reference evidence="2 3" key="1">
    <citation type="submission" date="2022-12" db="EMBL/GenBank/DDBJ databases">
        <title>Metagenome assembled genome from gulf of manar.</title>
        <authorList>
            <person name="Kohli P."/>
            <person name="Pk S."/>
            <person name="Venkata Ramana C."/>
            <person name="Sasikala C."/>
        </authorList>
    </citation>
    <scope>NUCLEOTIDE SEQUENCE [LARGE SCALE GENOMIC DNA]</scope>
    <source>
        <strain evidence="2">JB008</strain>
    </source>
</reference>
<accession>A0AAJ1MLD2</accession>
<dbReference type="InterPro" id="IPR011322">
    <property type="entry name" value="N-reg_PII-like_a/b"/>
</dbReference>
<dbReference type="InterPro" id="IPR002187">
    <property type="entry name" value="N-reg_PII"/>
</dbReference>
<dbReference type="InterPro" id="IPR015867">
    <property type="entry name" value="N-reg_PII/ATP_PRibTrfase_C"/>
</dbReference>
<dbReference type="SUPFAM" id="SSF54913">
    <property type="entry name" value="GlnB-like"/>
    <property type="match status" value="1"/>
</dbReference>
<name>A0AAJ1MLD2_9SPIO</name>
<dbReference type="PANTHER" id="PTHR30115:SF11">
    <property type="entry name" value="NITROGEN REGULATORY PROTEIN P-II HOMOLOG"/>
    <property type="match status" value="1"/>
</dbReference>
<comment type="caution">
    <text evidence="2">The sequence shown here is derived from an EMBL/GenBank/DDBJ whole genome shotgun (WGS) entry which is preliminary data.</text>
</comment>
<organism evidence="2 3">
    <name type="scientific">Candidatus Thalassospirochaeta sargassi</name>
    <dbReference type="NCBI Taxonomy" id="3119039"/>
    <lineage>
        <taxon>Bacteria</taxon>
        <taxon>Pseudomonadati</taxon>
        <taxon>Spirochaetota</taxon>
        <taxon>Spirochaetia</taxon>
        <taxon>Spirochaetales</taxon>
        <taxon>Spirochaetaceae</taxon>
        <taxon>Candidatus Thalassospirochaeta</taxon>
    </lineage>
</organism>
<dbReference type="PROSITE" id="PS51343">
    <property type="entry name" value="PII_GLNB_DOM"/>
    <property type="match status" value="1"/>
</dbReference>
<dbReference type="GO" id="GO:0005829">
    <property type="term" value="C:cytosol"/>
    <property type="evidence" value="ECO:0007669"/>
    <property type="project" value="TreeGrafter"/>
</dbReference>
<evidence type="ECO:0000313" key="2">
    <source>
        <dbReference type="EMBL" id="MDC7227761.1"/>
    </source>
</evidence>
<dbReference type="InterPro" id="IPR017918">
    <property type="entry name" value="N-reg_PII_CS"/>
</dbReference>
<dbReference type="Proteomes" id="UP001221217">
    <property type="component" value="Unassembled WGS sequence"/>
</dbReference>
<dbReference type="GO" id="GO:0005524">
    <property type="term" value="F:ATP binding"/>
    <property type="evidence" value="ECO:0007669"/>
    <property type="project" value="TreeGrafter"/>
</dbReference>
<gene>
    <name evidence="2" type="ORF">PQJ61_13435</name>
</gene>
<dbReference type="SMART" id="SM00938">
    <property type="entry name" value="P-II"/>
    <property type="match status" value="1"/>
</dbReference>
<dbReference type="PANTHER" id="PTHR30115">
    <property type="entry name" value="NITROGEN REGULATORY PROTEIN P-II"/>
    <property type="match status" value="1"/>
</dbReference>
<dbReference type="GO" id="GO:0030234">
    <property type="term" value="F:enzyme regulator activity"/>
    <property type="evidence" value="ECO:0007669"/>
    <property type="project" value="InterPro"/>
</dbReference>
<dbReference type="Gene3D" id="3.30.70.120">
    <property type="match status" value="1"/>
</dbReference>
<evidence type="ECO:0000313" key="3">
    <source>
        <dbReference type="Proteomes" id="UP001221217"/>
    </source>
</evidence>
<sequence>MKEIMAIVRINKMNETKRALSDAGFTGLTAAGKVHGRGKGLVDYQLIKGAEEGYQEAIAQLGKSPRLMSKRLFTLVVRDEKKDLAVETIIKANSSGNPGDGKIFVMPVLDSVRVRTDESGDKTLD</sequence>
<evidence type="ECO:0000256" key="1">
    <source>
        <dbReference type="RuleBase" id="RU003936"/>
    </source>
</evidence>
<comment type="similarity">
    <text evidence="1">Belongs to the P(II) protein family.</text>
</comment>
<dbReference type="PRINTS" id="PR00340">
    <property type="entry name" value="PIIGLNB"/>
</dbReference>
<proteinExistence type="inferred from homology"/>
<dbReference type="Pfam" id="PF00543">
    <property type="entry name" value="P-II"/>
    <property type="match status" value="1"/>
</dbReference>